<proteinExistence type="predicted"/>
<evidence type="ECO:0000313" key="2">
    <source>
        <dbReference type="EMBL" id="PTI28759.1"/>
    </source>
</evidence>
<gene>
    <name evidence="2" type="ORF">BU072_10420</name>
</gene>
<dbReference type="OrthoDB" id="3216107at2"/>
<keyword evidence="2" id="KW-0808">Transferase</keyword>
<evidence type="ECO:0000259" key="1">
    <source>
        <dbReference type="PROSITE" id="PS51186"/>
    </source>
</evidence>
<dbReference type="GO" id="GO:0016747">
    <property type="term" value="F:acyltransferase activity, transferring groups other than amino-acyl groups"/>
    <property type="evidence" value="ECO:0007669"/>
    <property type="project" value="InterPro"/>
</dbReference>
<protein>
    <submittedName>
        <fullName evidence="2">GNAT family N-acetyltransferase</fullName>
    </submittedName>
</protein>
<dbReference type="EMBL" id="PZFK01000023">
    <property type="protein sequence ID" value="PTI28759.1"/>
    <property type="molecule type" value="Genomic_DNA"/>
</dbReference>
<accession>A0A2T4PRP5</accession>
<comment type="caution">
    <text evidence="2">The sequence shown here is derived from an EMBL/GenBank/DDBJ whole genome shotgun (WGS) entry which is preliminary data.</text>
</comment>
<reference evidence="2 3" key="1">
    <citation type="journal article" date="2016" name="Front. Microbiol.">
        <title>Comprehensive Phylogenetic Analysis of Bovine Non-aureus Staphylococci Species Based on Whole-Genome Sequencing.</title>
        <authorList>
            <person name="Naushad S."/>
            <person name="Barkema H.W."/>
            <person name="Luby C."/>
            <person name="Condas L.A."/>
            <person name="Nobrega D.B."/>
            <person name="Carson D.A."/>
            <person name="De Buck J."/>
        </authorList>
    </citation>
    <scope>NUCLEOTIDE SEQUENCE [LARGE SCALE GENOMIC DNA]</scope>
    <source>
        <strain evidence="2 3">SNUC 2204</strain>
    </source>
</reference>
<dbReference type="Gene3D" id="3.40.630.30">
    <property type="match status" value="1"/>
</dbReference>
<organism evidence="2 3">
    <name type="scientific">Mammaliicoccus vitulinus</name>
    <dbReference type="NCBI Taxonomy" id="71237"/>
    <lineage>
        <taxon>Bacteria</taxon>
        <taxon>Bacillati</taxon>
        <taxon>Bacillota</taxon>
        <taxon>Bacilli</taxon>
        <taxon>Bacillales</taxon>
        <taxon>Staphylococcaceae</taxon>
        <taxon>Mammaliicoccus</taxon>
    </lineage>
</organism>
<name>A0A2T4PRP5_9STAP</name>
<feature type="domain" description="N-acetyltransferase" evidence="1">
    <location>
        <begin position="1"/>
        <end position="121"/>
    </location>
</feature>
<dbReference type="Pfam" id="PF13508">
    <property type="entry name" value="Acetyltransf_7"/>
    <property type="match status" value="1"/>
</dbReference>
<dbReference type="AlphaFoldDB" id="A0A2T4PRP5"/>
<dbReference type="RefSeq" id="WP_107557203.1">
    <property type="nucleotide sequence ID" value="NZ_CANQVP010000125.1"/>
</dbReference>
<dbReference type="PROSITE" id="PS51186">
    <property type="entry name" value="GNAT"/>
    <property type="match status" value="1"/>
</dbReference>
<sequence>MFIRNATDNDIQTIYEIANEEGWQTFSVDKIRQLLMTSHIIVVEDNQEIVGYTRFLTDQNVTLYITEIIISKNHRKKGYAKASINYLQNLYPAIRIELLSENNGFYEKLNFRNIGTGYRLP</sequence>
<dbReference type="InterPro" id="IPR016181">
    <property type="entry name" value="Acyl_CoA_acyltransferase"/>
</dbReference>
<evidence type="ECO:0000313" key="3">
    <source>
        <dbReference type="Proteomes" id="UP000241209"/>
    </source>
</evidence>
<dbReference type="SUPFAM" id="SSF55729">
    <property type="entry name" value="Acyl-CoA N-acyltransferases (Nat)"/>
    <property type="match status" value="1"/>
</dbReference>
<dbReference type="Proteomes" id="UP000241209">
    <property type="component" value="Unassembled WGS sequence"/>
</dbReference>
<dbReference type="InterPro" id="IPR000182">
    <property type="entry name" value="GNAT_dom"/>
</dbReference>
<dbReference type="CDD" id="cd04301">
    <property type="entry name" value="NAT_SF"/>
    <property type="match status" value="1"/>
</dbReference>